<dbReference type="PANTHER" id="PTHR33526">
    <property type="entry name" value="OS07G0123800 PROTEIN"/>
    <property type="match status" value="1"/>
</dbReference>
<keyword evidence="2" id="KW-1185">Reference proteome</keyword>
<dbReference type="InterPro" id="IPR016972">
    <property type="entry name" value="UCP031279"/>
</dbReference>
<reference evidence="1" key="1">
    <citation type="submission" date="2023-12" db="EMBL/GenBank/DDBJ databases">
        <title>Genome assembly of Anisodus tanguticus.</title>
        <authorList>
            <person name="Wang Y.-J."/>
        </authorList>
    </citation>
    <scope>NUCLEOTIDE SEQUENCE</scope>
    <source>
        <strain evidence="1">KB-2021</strain>
        <tissue evidence="1">Leaf</tissue>
    </source>
</reference>
<evidence type="ECO:0000313" key="2">
    <source>
        <dbReference type="Proteomes" id="UP001291623"/>
    </source>
</evidence>
<dbReference type="Proteomes" id="UP001291623">
    <property type="component" value="Unassembled WGS sequence"/>
</dbReference>
<organism evidence="1 2">
    <name type="scientific">Anisodus tanguticus</name>
    <dbReference type="NCBI Taxonomy" id="243964"/>
    <lineage>
        <taxon>Eukaryota</taxon>
        <taxon>Viridiplantae</taxon>
        <taxon>Streptophyta</taxon>
        <taxon>Embryophyta</taxon>
        <taxon>Tracheophyta</taxon>
        <taxon>Spermatophyta</taxon>
        <taxon>Magnoliopsida</taxon>
        <taxon>eudicotyledons</taxon>
        <taxon>Gunneridae</taxon>
        <taxon>Pentapetalae</taxon>
        <taxon>asterids</taxon>
        <taxon>lamiids</taxon>
        <taxon>Solanales</taxon>
        <taxon>Solanaceae</taxon>
        <taxon>Solanoideae</taxon>
        <taxon>Hyoscyameae</taxon>
        <taxon>Anisodus</taxon>
    </lineage>
</organism>
<dbReference type="AlphaFoldDB" id="A0AAE1STD5"/>
<comment type="caution">
    <text evidence="1">The sequence shown here is derived from an EMBL/GenBank/DDBJ whole genome shotgun (WGS) entry which is preliminary data.</text>
</comment>
<sequence length="149" mass="17104">MKSNVSNKNKFMRILALPWKALTKARDCYVNNMMNYAVVNPRTLPKSYSRSVSRSSSSINNDSEDFRELVRAASTKSMMDINFDLNFVMQQRTSRKLVSRSCSVGMARIDEDKPCVVGEDHEDVVIMKNDLKYPRSRSYGIMKKNNGVF</sequence>
<proteinExistence type="predicted"/>
<accession>A0AAE1STD5</accession>
<gene>
    <name evidence="1" type="ORF">RND71_005038</name>
</gene>
<evidence type="ECO:0000313" key="1">
    <source>
        <dbReference type="EMBL" id="KAK4374361.1"/>
    </source>
</evidence>
<dbReference type="PIRSF" id="PIRSF031279">
    <property type="entry name" value="UCP031279"/>
    <property type="match status" value="1"/>
</dbReference>
<dbReference type="PANTHER" id="PTHR33526:SF13">
    <property type="entry name" value="TYROSINE-PROTEIN PHOSPHATASE 3-LIKE"/>
    <property type="match status" value="1"/>
</dbReference>
<name>A0AAE1STD5_9SOLA</name>
<protein>
    <submittedName>
        <fullName evidence="1">Uncharacterized protein</fullName>
    </submittedName>
</protein>
<dbReference type="EMBL" id="JAVYJV010000003">
    <property type="protein sequence ID" value="KAK4374361.1"/>
    <property type="molecule type" value="Genomic_DNA"/>
</dbReference>